<dbReference type="Gene3D" id="3.10.129.10">
    <property type="entry name" value="Hotdog Thioesterase"/>
    <property type="match status" value="1"/>
</dbReference>
<dbReference type="EMBL" id="AOLK01000015">
    <property type="protein sequence ID" value="ELZ85946.1"/>
    <property type="molecule type" value="Genomic_DNA"/>
</dbReference>
<dbReference type="InterPro" id="IPR029069">
    <property type="entry name" value="HotDog_dom_sf"/>
</dbReference>
<dbReference type="InterPro" id="IPR039569">
    <property type="entry name" value="FAS1-like_DH_region"/>
</dbReference>
<dbReference type="STRING" id="1230453.C453_09023"/>
<feature type="domain" description="FAS1-like dehydratase" evidence="1">
    <location>
        <begin position="14"/>
        <end position="118"/>
    </location>
</feature>
<dbReference type="SUPFAM" id="SSF54637">
    <property type="entry name" value="Thioesterase/thiol ester dehydrase-isomerase"/>
    <property type="match status" value="1"/>
</dbReference>
<gene>
    <name evidence="2" type="ORF">C453_09023</name>
</gene>
<evidence type="ECO:0000313" key="2">
    <source>
        <dbReference type="EMBL" id="ELZ85946.1"/>
    </source>
</evidence>
<evidence type="ECO:0000313" key="3">
    <source>
        <dbReference type="Proteomes" id="UP000011612"/>
    </source>
</evidence>
<dbReference type="Proteomes" id="UP000011612">
    <property type="component" value="Unassembled WGS sequence"/>
</dbReference>
<dbReference type="PATRIC" id="fig|1230453.4.peg.1766"/>
<keyword evidence="3" id="KW-1185">Reference proteome</keyword>
<name>M0HN60_HALEO</name>
<reference evidence="2 3" key="1">
    <citation type="journal article" date="2014" name="PLoS Genet.">
        <title>Phylogenetically driven sequencing of extremely halophilic archaea reveals strategies for static and dynamic osmo-response.</title>
        <authorList>
            <person name="Becker E.A."/>
            <person name="Seitzer P.M."/>
            <person name="Tritt A."/>
            <person name="Larsen D."/>
            <person name="Krusor M."/>
            <person name="Yao A.I."/>
            <person name="Wu D."/>
            <person name="Madern D."/>
            <person name="Eisen J.A."/>
            <person name="Darling A.E."/>
            <person name="Facciotti M.T."/>
        </authorList>
    </citation>
    <scope>NUCLEOTIDE SEQUENCE [LARGE SCALE GENOMIC DNA]</scope>
    <source>
        <strain evidence="2 3">ATCC BAA-1513</strain>
    </source>
</reference>
<dbReference type="AlphaFoldDB" id="M0HN60"/>
<accession>M0HN60</accession>
<sequence>MTTHDRIREGDSKTYTRTFTNEEVQQFAELSNDTGYHHLVADEDGQVVLHGLLTATMPTKLGGDLNYLARTMEFEFPRPAYTGVEITCEATYESVEKQDDCTYLEVSFVCETEDGDVVLRGRSEGAIMG</sequence>
<dbReference type="RefSeq" id="WP_008323969.1">
    <property type="nucleotide sequence ID" value="NZ_AOLK01000015.1"/>
</dbReference>
<protein>
    <submittedName>
        <fullName evidence="2">(R)-specific enoyl-CoA hydratase</fullName>
    </submittedName>
</protein>
<evidence type="ECO:0000259" key="1">
    <source>
        <dbReference type="Pfam" id="PF13452"/>
    </source>
</evidence>
<organism evidence="2 3">
    <name type="scientific">Haloferax elongans ATCC BAA-1513</name>
    <dbReference type="NCBI Taxonomy" id="1230453"/>
    <lineage>
        <taxon>Archaea</taxon>
        <taxon>Methanobacteriati</taxon>
        <taxon>Methanobacteriota</taxon>
        <taxon>Stenosarchaea group</taxon>
        <taxon>Halobacteria</taxon>
        <taxon>Halobacteriales</taxon>
        <taxon>Haloferacaceae</taxon>
        <taxon>Haloferax</taxon>
    </lineage>
</organism>
<dbReference type="Pfam" id="PF13452">
    <property type="entry name" value="FAS1_DH_region"/>
    <property type="match status" value="1"/>
</dbReference>
<dbReference type="OrthoDB" id="167740at2157"/>
<proteinExistence type="predicted"/>
<comment type="caution">
    <text evidence="2">The sequence shown here is derived from an EMBL/GenBank/DDBJ whole genome shotgun (WGS) entry which is preliminary data.</text>
</comment>